<proteinExistence type="inferred from homology"/>
<dbReference type="AlphaFoldDB" id="A0A9P4MRG5"/>
<keyword evidence="3 6" id="KW-1133">Transmembrane helix</keyword>
<comment type="caution">
    <text evidence="8">The sequence shown here is derived from an EMBL/GenBank/DDBJ whole genome shotgun (WGS) entry which is preliminary data.</text>
</comment>
<sequence>MLLAGNAGQGRHQWNVSVAGVERVALLANILEILYPPAMFCAKFTILLQIQRIFASHQKNLIYWSIQALIGANFITYFATFVAFIFACWPREKIWNPHIPGRCISTNASIIVTSAINIISDVTILLLPLIGIKKLHLPAKKKIMVGAVFATGAFACISSIIRLVYSIQLTNTKDVTWAISPVGMWA</sequence>
<dbReference type="InterPro" id="IPR049326">
    <property type="entry name" value="Rhodopsin_dom_fungi"/>
</dbReference>
<keyword evidence="9" id="KW-1185">Reference proteome</keyword>
<feature type="transmembrane region" description="Helical" evidence="6">
    <location>
        <begin position="62"/>
        <end position="87"/>
    </location>
</feature>
<keyword evidence="2 6" id="KW-0812">Transmembrane</keyword>
<dbReference type="EMBL" id="ML993917">
    <property type="protein sequence ID" value="KAF2202989.1"/>
    <property type="molecule type" value="Genomic_DNA"/>
</dbReference>
<dbReference type="PANTHER" id="PTHR33048:SF160">
    <property type="entry name" value="SAT4 FAMILY MEMBRANE PROTEIN"/>
    <property type="match status" value="1"/>
</dbReference>
<evidence type="ECO:0000313" key="8">
    <source>
        <dbReference type="EMBL" id="KAF2202989.1"/>
    </source>
</evidence>
<evidence type="ECO:0000256" key="4">
    <source>
        <dbReference type="ARBA" id="ARBA00023136"/>
    </source>
</evidence>
<reference evidence="8" key="1">
    <citation type="journal article" date="2020" name="Stud. Mycol.">
        <title>101 Dothideomycetes genomes: a test case for predicting lifestyles and emergence of pathogens.</title>
        <authorList>
            <person name="Haridas S."/>
            <person name="Albert R."/>
            <person name="Binder M."/>
            <person name="Bloem J."/>
            <person name="Labutti K."/>
            <person name="Salamov A."/>
            <person name="Andreopoulos B."/>
            <person name="Baker S."/>
            <person name="Barry K."/>
            <person name="Bills G."/>
            <person name="Bluhm B."/>
            <person name="Cannon C."/>
            <person name="Castanera R."/>
            <person name="Culley D."/>
            <person name="Daum C."/>
            <person name="Ezra D."/>
            <person name="Gonzalez J."/>
            <person name="Henrissat B."/>
            <person name="Kuo A."/>
            <person name="Liang C."/>
            <person name="Lipzen A."/>
            <person name="Lutzoni F."/>
            <person name="Magnuson J."/>
            <person name="Mondo S."/>
            <person name="Nolan M."/>
            <person name="Ohm R."/>
            <person name="Pangilinan J."/>
            <person name="Park H.-J."/>
            <person name="Ramirez L."/>
            <person name="Alfaro M."/>
            <person name="Sun H."/>
            <person name="Tritt A."/>
            <person name="Yoshinaga Y."/>
            <person name="Zwiers L.-H."/>
            <person name="Turgeon B."/>
            <person name="Goodwin S."/>
            <person name="Spatafora J."/>
            <person name="Crous P."/>
            <person name="Grigoriev I."/>
        </authorList>
    </citation>
    <scope>NUCLEOTIDE SEQUENCE</scope>
    <source>
        <strain evidence="8">ATCC 74209</strain>
    </source>
</reference>
<keyword evidence="4 6" id="KW-0472">Membrane</keyword>
<dbReference type="InterPro" id="IPR052337">
    <property type="entry name" value="SAT4-like"/>
</dbReference>
<evidence type="ECO:0000256" key="6">
    <source>
        <dbReference type="SAM" id="Phobius"/>
    </source>
</evidence>
<name>A0A9P4MRG5_9PLEO</name>
<dbReference type="PANTHER" id="PTHR33048">
    <property type="entry name" value="PTH11-LIKE INTEGRAL MEMBRANE PROTEIN (AFU_ORTHOLOGUE AFUA_5G11245)"/>
    <property type="match status" value="1"/>
</dbReference>
<evidence type="ECO:0000313" key="9">
    <source>
        <dbReference type="Proteomes" id="UP000799536"/>
    </source>
</evidence>
<evidence type="ECO:0000259" key="7">
    <source>
        <dbReference type="Pfam" id="PF20684"/>
    </source>
</evidence>
<feature type="transmembrane region" description="Helical" evidence="6">
    <location>
        <begin position="107"/>
        <end position="131"/>
    </location>
</feature>
<feature type="transmembrane region" description="Helical" evidence="6">
    <location>
        <begin position="143"/>
        <end position="165"/>
    </location>
</feature>
<feature type="transmembrane region" description="Helical" evidence="6">
    <location>
        <begin position="33"/>
        <end position="50"/>
    </location>
</feature>
<accession>A0A9P4MRG5</accession>
<protein>
    <submittedName>
        <fullName evidence="8">Integral membrane protein</fullName>
    </submittedName>
</protein>
<dbReference type="GO" id="GO:0016020">
    <property type="term" value="C:membrane"/>
    <property type="evidence" value="ECO:0007669"/>
    <property type="project" value="UniProtKB-SubCell"/>
</dbReference>
<evidence type="ECO:0000256" key="3">
    <source>
        <dbReference type="ARBA" id="ARBA00022989"/>
    </source>
</evidence>
<evidence type="ECO:0000256" key="1">
    <source>
        <dbReference type="ARBA" id="ARBA00004141"/>
    </source>
</evidence>
<evidence type="ECO:0000256" key="2">
    <source>
        <dbReference type="ARBA" id="ARBA00022692"/>
    </source>
</evidence>
<dbReference type="Pfam" id="PF20684">
    <property type="entry name" value="Fung_rhodopsin"/>
    <property type="match status" value="1"/>
</dbReference>
<organism evidence="8 9">
    <name type="scientific">Delitschia confertaspora ATCC 74209</name>
    <dbReference type="NCBI Taxonomy" id="1513339"/>
    <lineage>
        <taxon>Eukaryota</taxon>
        <taxon>Fungi</taxon>
        <taxon>Dikarya</taxon>
        <taxon>Ascomycota</taxon>
        <taxon>Pezizomycotina</taxon>
        <taxon>Dothideomycetes</taxon>
        <taxon>Pleosporomycetidae</taxon>
        <taxon>Pleosporales</taxon>
        <taxon>Delitschiaceae</taxon>
        <taxon>Delitschia</taxon>
    </lineage>
</organism>
<evidence type="ECO:0000256" key="5">
    <source>
        <dbReference type="ARBA" id="ARBA00038359"/>
    </source>
</evidence>
<comment type="similarity">
    <text evidence="5">Belongs to the SAT4 family.</text>
</comment>
<gene>
    <name evidence="8" type="ORF">GQ43DRAFT_291453</name>
</gene>
<dbReference type="Proteomes" id="UP000799536">
    <property type="component" value="Unassembled WGS sequence"/>
</dbReference>
<feature type="domain" description="Rhodopsin" evidence="7">
    <location>
        <begin position="4"/>
        <end position="185"/>
    </location>
</feature>
<dbReference type="OrthoDB" id="5342292at2759"/>
<comment type="subcellular location">
    <subcellularLocation>
        <location evidence="1">Membrane</location>
        <topology evidence="1">Multi-pass membrane protein</topology>
    </subcellularLocation>
</comment>